<feature type="repeat" description="Solcar" evidence="8">
    <location>
        <begin position="100"/>
        <end position="190"/>
    </location>
</feature>
<evidence type="ECO:0000256" key="6">
    <source>
        <dbReference type="ARBA" id="ARBA00022989"/>
    </source>
</evidence>
<proteinExistence type="inferred from homology"/>
<dbReference type="Pfam" id="PF00153">
    <property type="entry name" value="Mito_carr"/>
    <property type="match status" value="3"/>
</dbReference>
<feature type="repeat" description="Solcar" evidence="8">
    <location>
        <begin position="21"/>
        <end position="90"/>
    </location>
</feature>
<dbReference type="EMBL" id="JASPKY010000003">
    <property type="protein sequence ID" value="KAK9758921.1"/>
    <property type="molecule type" value="Genomic_DNA"/>
</dbReference>
<keyword evidence="7 8" id="KW-0472">Membrane</keyword>
<comment type="similarity">
    <text evidence="2 9">Belongs to the mitochondrial carrier (TC 2.A.29) family.</text>
</comment>
<evidence type="ECO:0000256" key="7">
    <source>
        <dbReference type="ARBA" id="ARBA00023136"/>
    </source>
</evidence>
<comment type="subcellular location">
    <subcellularLocation>
        <location evidence="1">Membrane</location>
        <topology evidence="1">Multi-pass membrane protein</topology>
    </subcellularLocation>
</comment>
<dbReference type="InterPro" id="IPR023395">
    <property type="entry name" value="MCP_dom_sf"/>
</dbReference>
<dbReference type="PANTHER" id="PTHR45683">
    <property type="entry name" value="MITOCHONDRIAL NICOTINAMIDE ADENINE DINUCLEOTIDE TRANSPORTER 1-RELATED-RELATED"/>
    <property type="match status" value="1"/>
</dbReference>
<evidence type="ECO:0000313" key="10">
    <source>
        <dbReference type="EMBL" id="KAK9758921.1"/>
    </source>
</evidence>
<accession>A0AAW1NJP8</accession>
<keyword evidence="3 9" id="KW-0813">Transport</keyword>
<dbReference type="GO" id="GO:0006862">
    <property type="term" value="P:nucleotide transport"/>
    <property type="evidence" value="ECO:0007669"/>
    <property type="project" value="InterPro"/>
</dbReference>
<evidence type="ECO:0000256" key="1">
    <source>
        <dbReference type="ARBA" id="ARBA00004141"/>
    </source>
</evidence>
<evidence type="ECO:0000256" key="5">
    <source>
        <dbReference type="ARBA" id="ARBA00022737"/>
    </source>
</evidence>
<dbReference type="InterPro" id="IPR018108">
    <property type="entry name" value="MCP_transmembrane"/>
</dbReference>
<dbReference type="GO" id="GO:0055085">
    <property type="term" value="P:transmembrane transport"/>
    <property type="evidence" value="ECO:0007669"/>
    <property type="project" value="InterPro"/>
</dbReference>
<dbReference type="SUPFAM" id="SSF103506">
    <property type="entry name" value="Mitochondrial carrier"/>
    <property type="match status" value="1"/>
</dbReference>
<dbReference type="Gene3D" id="1.50.40.10">
    <property type="entry name" value="Mitochondrial carrier domain"/>
    <property type="match status" value="2"/>
</dbReference>
<evidence type="ECO:0000313" key="11">
    <source>
        <dbReference type="Proteomes" id="UP001458880"/>
    </source>
</evidence>
<comment type="caution">
    <text evidence="10">The sequence shown here is derived from an EMBL/GenBank/DDBJ whole genome shotgun (WGS) entry which is preliminary data.</text>
</comment>
<evidence type="ECO:0000256" key="2">
    <source>
        <dbReference type="ARBA" id="ARBA00006375"/>
    </source>
</evidence>
<dbReference type="AlphaFoldDB" id="A0AAW1NJP8"/>
<dbReference type="Proteomes" id="UP001458880">
    <property type="component" value="Unassembled WGS sequence"/>
</dbReference>
<dbReference type="InterPro" id="IPR044712">
    <property type="entry name" value="SLC25A32-like"/>
</dbReference>
<dbReference type="FunFam" id="1.50.40.10:FF:000090">
    <property type="entry name" value="Folate transporter 1, chloroplastic"/>
    <property type="match status" value="1"/>
</dbReference>
<evidence type="ECO:0000256" key="4">
    <source>
        <dbReference type="ARBA" id="ARBA00022692"/>
    </source>
</evidence>
<dbReference type="GO" id="GO:0016020">
    <property type="term" value="C:membrane"/>
    <property type="evidence" value="ECO:0007669"/>
    <property type="project" value="UniProtKB-SubCell"/>
</dbReference>
<evidence type="ECO:0000256" key="9">
    <source>
        <dbReference type="RuleBase" id="RU000488"/>
    </source>
</evidence>
<organism evidence="10 11">
    <name type="scientific">Popillia japonica</name>
    <name type="common">Japanese beetle</name>
    <dbReference type="NCBI Taxonomy" id="7064"/>
    <lineage>
        <taxon>Eukaryota</taxon>
        <taxon>Metazoa</taxon>
        <taxon>Ecdysozoa</taxon>
        <taxon>Arthropoda</taxon>
        <taxon>Hexapoda</taxon>
        <taxon>Insecta</taxon>
        <taxon>Pterygota</taxon>
        <taxon>Neoptera</taxon>
        <taxon>Endopterygota</taxon>
        <taxon>Coleoptera</taxon>
        <taxon>Polyphaga</taxon>
        <taxon>Scarabaeiformia</taxon>
        <taxon>Scarabaeidae</taxon>
        <taxon>Rutelinae</taxon>
        <taxon>Popillia</taxon>
    </lineage>
</organism>
<keyword evidence="4 8" id="KW-0812">Transmembrane</keyword>
<gene>
    <name evidence="10" type="ORF">QE152_g659</name>
</gene>
<protein>
    <submittedName>
        <fullName evidence="10">Mitochondrial carrier protein</fullName>
    </submittedName>
</protein>
<dbReference type="PROSITE" id="PS50920">
    <property type="entry name" value="SOLCAR"/>
    <property type="match status" value="3"/>
</dbReference>
<keyword evidence="5" id="KW-0677">Repeat</keyword>
<reference evidence="10 11" key="1">
    <citation type="journal article" date="2024" name="BMC Genomics">
        <title>De novo assembly and annotation of Popillia japonica's genome with initial clues to its potential as an invasive pest.</title>
        <authorList>
            <person name="Cucini C."/>
            <person name="Boschi S."/>
            <person name="Funari R."/>
            <person name="Cardaioli E."/>
            <person name="Iannotti N."/>
            <person name="Marturano G."/>
            <person name="Paoli F."/>
            <person name="Bruttini M."/>
            <person name="Carapelli A."/>
            <person name="Frati F."/>
            <person name="Nardi F."/>
        </authorList>
    </citation>
    <scope>NUCLEOTIDE SEQUENCE [LARGE SCALE GENOMIC DNA]</scope>
    <source>
        <strain evidence="10">DMR45628</strain>
    </source>
</reference>
<name>A0AAW1NJP8_POPJA</name>
<evidence type="ECO:0000256" key="3">
    <source>
        <dbReference type="ARBA" id="ARBA00022448"/>
    </source>
</evidence>
<feature type="repeat" description="Solcar" evidence="8">
    <location>
        <begin position="203"/>
        <end position="287"/>
    </location>
</feature>
<evidence type="ECO:0000256" key="8">
    <source>
        <dbReference type="PROSITE-ProRule" id="PRU00282"/>
    </source>
</evidence>
<keyword evidence="11" id="KW-1185">Reference proteome</keyword>
<sequence>MAATTTSIQNQLRKDFEFLNHVKYEHLVAGLSGGLVSTLCLHPLDVIKIRFAVHDGRTDLTPKYSGITNAFATIYTKEGYRGFYRGCAPNCGTLDNQLPLGPGQHLLAATQAGAFTLLLTNPIWVVKTRLCLQYSYMDTSKHIYSGMYDCLVKIYTQDGIRGYYKGFLPGLFGVSHGAIQFMVYEEMKNRYNKYKGTSITSKLGTVEYLSFAAVSKLIAAATTYPYQVIRARLQNQHHTYNGALDCISQTWNFEGWRGFYKGLGTNLLRVTPATMITFITYENISYLLLKQSRELPAG</sequence>
<keyword evidence="6" id="KW-1133">Transmembrane helix</keyword>